<feature type="domain" description="NAD-dependent epimerase/dehydratase" evidence="1">
    <location>
        <begin position="3"/>
        <end position="212"/>
    </location>
</feature>
<accession>A0A7W5VG23</accession>
<proteinExistence type="predicted"/>
<sequence>MRVLVAGASGVIGRRLVPLLTAVGHDVITLSRSTGGPDMLDRDAAVRAVRRIAPDVVVNMLTAIPAALNPRTLARDFELTNRLRTEGTRHLLEAAPDARHIAQGLAFAYRPAEGLAGEDAPLWSDAPAQFAPNVRAMVELERLTVGAGGLVLRYGHLTGPGSIYDKDGSTTAAVLAGRMPIVGDGGSVFSFTHAHDAATAVVAALDRNASGVLNVVDDTPMAVRDWLPAFARKLGAPAPRRVPAFVAKLAVGGFGVAFMTRLRGADNSRARLVLNWRPRHASFLDDQE</sequence>
<dbReference type="Pfam" id="PF01370">
    <property type="entry name" value="Epimerase"/>
    <property type="match status" value="1"/>
</dbReference>
<dbReference type="RefSeq" id="WP_183657112.1">
    <property type="nucleotide sequence ID" value="NZ_BAAAXX010000092.1"/>
</dbReference>
<comment type="caution">
    <text evidence="2">The sequence shown here is derived from an EMBL/GenBank/DDBJ whole genome shotgun (WGS) entry which is preliminary data.</text>
</comment>
<evidence type="ECO:0000313" key="2">
    <source>
        <dbReference type="EMBL" id="MBB3731295.1"/>
    </source>
</evidence>
<dbReference type="PANTHER" id="PTHR48079:SF6">
    <property type="entry name" value="NAD(P)-BINDING DOMAIN-CONTAINING PROTEIN-RELATED"/>
    <property type="match status" value="1"/>
</dbReference>
<dbReference type="EMBL" id="JACIBV010000001">
    <property type="protein sequence ID" value="MBB3731295.1"/>
    <property type="molecule type" value="Genomic_DNA"/>
</dbReference>
<organism evidence="2 3">
    <name type="scientific">Nonomuraea dietziae</name>
    <dbReference type="NCBI Taxonomy" id="65515"/>
    <lineage>
        <taxon>Bacteria</taxon>
        <taxon>Bacillati</taxon>
        <taxon>Actinomycetota</taxon>
        <taxon>Actinomycetes</taxon>
        <taxon>Streptosporangiales</taxon>
        <taxon>Streptosporangiaceae</taxon>
        <taxon>Nonomuraea</taxon>
    </lineage>
</organism>
<dbReference type="Proteomes" id="UP000579945">
    <property type="component" value="Unassembled WGS sequence"/>
</dbReference>
<reference evidence="2 3" key="1">
    <citation type="submission" date="2020-08" db="EMBL/GenBank/DDBJ databases">
        <title>Sequencing the genomes of 1000 actinobacteria strains.</title>
        <authorList>
            <person name="Klenk H.-P."/>
        </authorList>
    </citation>
    <scope>NUCLEOTIDE SEQUENCE [LARGE SCALE GENOMIC DNA]</scope>
    <source>
        <strain evidence="2 3">DSM 44320</strain>
    </source>
</reference>
<evidence type="ECO:0000313" key="3">
    <source>
        <dbReference type="Proteomes" id="UP000579945"/>
    </source>
</evidence>
<dbReference type="GO" id="GO:0005737">
    <property type="term" value="C:cytoplasm"/>
    <property type="evidence" value="ECO:0007669"/>
    <property type="project" value="TreeGrafter"/>
</dbReference>
<dbReference type="PANTHER" id="PTHR48079">
    <property type="entry name" value="PROTEIN YEEZ"/>
    <property type="match status" value="1"/>
</dbReference>
<keyword evidence="3" id="KW-1185">Reference proteome</keyword>
<dbReference type="GeneID" id="95393397"/>
<dbReference type="Gene3D" id="3.40.50.720">
    <property type="entry name" value="NAD(P)-binding Rossmann-like Domain"/>
    <property type="match status" value="1"/>
</dbReference>
<protein>
    <submittedName>
        <fullName evidence="2">Nucleoside-diphosphate-sugar epimerase</fullName>
    </submittedName>
</protein>
<evidence type="ECO:0000259" key="1">
    <source>
        <dbReference type="Pfam" id="PF01370"/>
    </source>
</evidence>
<gene>
    <name evidence="2" type="ORF">FHR33_007155</name>
</gene>
<dbReference type="AlphaFoldDB" id="A0A7W5VG23"/>
<dbReference type="GO" id="GO:0004029">
    <property type="term" value="F:aldehyde dehydrogenase (NAD+) activity"/>
    <property type="evidence" value="ECO:0007669"/>
    <property type="project" value="TreeGrafter"/>
</dbReference>
<dbReference type="InterPro" id="IPR036291">
    <property type="entry name" value="NAD(P)-bd_dom_sf"/>
</dbReference>
<dbReference type="InterPro" id="IPR051783">
    <property type="entry name" value="NAD(P)-dependent_oxidoreduct"/>
</dbReference>
<name>A0A7W5VG23_9ACTN</name>
<dbReference type="InterPro" id="IPR001509">
    <property type="entry name" value="Epimerase_deHydtase"/>
</dbReference>
<dbReference type="SUPFAM" id="SSF51735">
    <property type="entry name" value="NAD(P)-binding Rossmann-fold domains"/>
    <property type="match status" value="1"/>
</dbReference>